<organism evidence="1 2">
    <name type="scientific">Sphagnum troendelagicum</name>
    <dbReference type="NCBI Taxonomy" id="128251"/>
    <lineage>
        <taxon>Eukaryota</taxon>
        <taxon>Viridiplantae</taxon>
        <taxon>Streptophyta</taxon>
        <taxon>Embryophyta</taxon>
        <taxon>Bryophyta</taxon>
        <taxon>Sphagnophytina</taxon>
        <taxon>Sphagnopsida</taxon>
        <taxon>Sphagnales</taxon>
        <taxon>Sphagnaceae</taxon>
        <taxon>Sphagnum</taxon>
    </lineage>
</organism>
<dbReference type="EMBL" id="OZ019893">
    <property type="protein sequence ID" value="CAK9190124.1"/>
    <property type="molecule type" value="Genomic_DNA"/>
</dbReference>
<protein>
    <submittedName>
        <fullName evidence="1">Uncharacterized protein</fullName>
    </submittedName>
</protein>
<name>A0ABP0T9S6_9BRYO</name>
<accession>A0ABP0T9S6</accession>
<proteinExistence type="predicted"/>
<keyword evidence="2" id="KW-1185">Reference proteome</keyword>
<sequence length="87" mass="9492">MMRDELAMKTKEGSAFTRRFFASFFEGLGFFLLLKSSQITTANTTYRVTRLCCCNAERKLGLQAKHGLHAAANSGGADGSSFGIMES</sequence>
<gene>
    <name evidence="1" type="ORF">CSSPTR1EN2_LOCUS674</name>
</gene>
<dbReference type="Proteomes" id="UP001497512">
    <property type="component" value="Chromosome 1"/>
</dbReference>
<evidence type="ECO:0000313" key="2">
    <source>
        <dbReference type="Proteomes" id="UP001497512"/>
    </source>
</evidence>
<evidence type="ECO:0000313" key="1">
    <source>
        <dbReference type="EMBL" id="CAK9190124.1"/>
    </source>
</evidence>
<reference evidence="1 2" key="1">
    <citation type="submission" date="2024-02" db="EMBL/GenBank/DDBJ databases">
        <authorList>
            <consortium name="ELIXIR-Norway"/>
            <consortium name="Elixir Norway"/>
        </authorList>
    </citation>
    <scope>NUCLEOTIDE SEQUENCE [LARGE SCALE GENOMIC DNA]</scope>
</reference>